<protein>
    <submittedName>
        <fullName evidence="6">Uncharacterized protein</fullName>
    </submittedName>
</protein>
<comment type="caution">
    <text evidence="6">The sequence shown here is derived from an EMBL/GenBank/DDBJ whole genome shotgun (WGS) entry which is preliminary data.</text>
</comment>
<proteinExistence type="predicted"/>
<keyword evidence="5" id="KW-0539">Nucleus</keyword>
<organism evidence="6 7">
    <name type="scientific">Rhizophagus irregularis</name>
    <dbReference type="NCBI Taxonomy" id="588596"/>
    <lineage>
        <taxon>Eukaryota</taxon>
        <taxon>Fungi</taxon>
        <taxon>Fungi incertae sedis</taxon>
        <taxon>Mucoromycota</taxon>
        <taxon>Glomeromycotina</taxon>
        <taxon>Glomeromycetes</taxon>
        <taxon>Glomerales</taxon>
        <taxon>Glomeraceae</taxon>
        <taxon>Rhizophagus</taxon>
    </lineage>
</organism>
<sequence>IKEASDRLSFTVNTWTSKNQIPFLGINVHWINKKWELKCTTLDFCILSGSHIRVNLAEKFLNTLQDFGVITKVIF</sequence>
<dbReference type="InterPro" id="IPR052035">
    <property type="entry name" value="ZnF_BED_domain_contain"/>
</dbReference>
<reference evidence="6 7" key="1">
    <citation type="submission" date="2016-04" db="EMBL/GenBank/DDBJ databases">
        <title>Genome analyses suggest a sexual origin of heterokaryosis in a supposedly ancient asexual fungus.</title>
        <authorList>
            <person name="Ropars J."/>
            <person name="Sedzielewska K."/>
            <person name="Noel J."/>
            <person name="Charron P."/>
            <person name="Farinelli L."/>
            <person name="Marton T."/>
            <person name="Kruger M."/>
            <person name="Pelin A."/>
            <person name="Brachmann A."/>
            <person name="Corradi N."/>
        </authorList>
    </citation>
    <scope>NUCLEOTIDE SEQUENCE [LARGE SCALE GENOMIC DNA]</scope>
    <source>
        <strain evidence="6 7">A5</strain>
    </source>
</reference>
<dbReference type="EMBL" id="LLXJ01000793">
    <property type="protein sequence ID" value="PKC06161.1"/>
    <property type="molecule type" value="Genomic_DNA"/>
</dbReference>
<keyword evidence="4" id="KW-0862">Zinc</keyword>
<keyword evidence="3" id="KW-0863">Zinc-finger</keyword>
<dbReference type="PANTHER" id="PTHR46481">
    <property type="entry name" value="ZINC FINGER BED DOMAIN-CONTAINING PROTEIN 4"/>
    <property type="match status" value="1"/>
</dbReference>
<dbReference type="AlphaFoldDB" id="A0A2N0PH54"/>
<evidence type="ECO:0000313" key="7">
    <source>
        <dbReference type="Proteomes" id="UP000232722"/>
    </source>
</evidence>
<dbReference type="GO" id="GO:0005634">
    <property type="term" value="C:nucleus"/>
    <property type="evidence" value="ECO:0007669"/>
    <property type="project" value="UniProtKB-SubCell"/>
</dbReference>
<dbReference type="GO" id="GO:0008270">
    <property type="term" value="F:zinc ion binding"/>
    <property type="evidence" value="ECO:0007669"/>
    <property type="project" value="UniProtKB-KW"/>
</dbReference>
<evidence type="ECO:0000256" key="1">
    <source>
        <dbReference type="ARBA" id="ARBA00004123"/>
    </source>
</evidence>
<dbReference type="Proteomes" id="UP000232722">
    <property type="component" value="Unassembled WGS sequence"/>
</dbReference>
<dbReference type="PANTHER" id="PTHR46481:SF10">
    <property type="entry name" value="ZINC FINGER BED DOMAIN-CONTAINING PROTEIN 39"/>
    <property type="match status" value="1"/>
</dbReference>
<evidence type="ECO:0000256" key="4">
    <source>
        <dbReference type="ARBA" id="ARBA00022833"/>
    </source>
</evidence>
<evidence type="ECO:0000256" key="3">
    <source>
        <dbReference type="ARBA" id="ARBA00022771"/>
    </source>
</evidence>
<evidence type="ECO:0000313" key="6">
    <source>
        <dbReference type="EMBL" id="PKC06161.1"/>
    </source>
</evidence>
<evidence type="ECO:0000256" key="5">
    <source>
        <dbReference type="ARBA" id="ARBA00023242"/>
    </source>
</evidence>
<name>A0A2N0PH54_9GLOM</name>
<comment type="subcellular location">
    <subcellularLocation>
        <location evidence="1">Nucleus</location>
    </subcellularLocation>
</comment>
<dbReference type="SUPFAM" id="SSF53098">
    <property type="entry name" value="Ribonuclease H-like"/>
    <property type="match status" value="1"/>
</dbReference>
<keyword evidence="2" id="KW-0479">Metal-binding</keyword>
<accession>A0A2N0PH54</accession>
<dbReference type="InterPro" id="IPR012337">
    <property type="entry name" value="RNaseH-like_sf"/>
</dbReference>
<gene>
    <name evidence="6" type="ORF">RhiirA5_293583</name>
</gene>
<evidence type="ECO:0000256" key="2">
    <source>
        <dbReference type="ARBA" id="ARBA00022723"/>
    </source>
</evidence>
<reference evidence="6 7" key="2">
    <citation type="submission" date="2017-09" db="EMBL/GenBank/DDBJ databases">
        <title>Extensive intraspecific genome diversity in a model arbuscular mycorrhizal fungus.</title>
        <authorList>
            <person name="Chen E.C."/>
            <person name="Morin E."/>
            <person name="Beaudet D."/>
            <person name="Noel J."/>
            <person name="Ndikumana S."/>
            <person name="Charron P."/>
            <person name="St-Onge C."/>
            <person name="Giorgi J."/>
            <person name="Grigoriev I.V."/>
            <person name="Roux C."/>
            <person name="Martin F.M."/>
            <person name="Corradi N."/>
        </authorList>
    </citation>
    <scope>NUCLEOTIDE SEQUENCE [LARGE SCALE GENOMIC DNA]</scope>
    <source>
        <strain evidence="6 7">A5</strain>
    </source>
</reference>
<feature type="non-terminal residue" evidence="6">
    <location>
        <position position="1"/>
    </location>
</feature>